<evidence type="ECO:0008006" key="4">
    <source>
        <dbReference type="Google" id="ProtNLM"/>
    </source>
</evidence>
<accession>A0ABP8JJW1</accession>
<feature type="transmembrane region" description="Helical" evidence="1">
    <location>
        <begin position="104"/>
        <end position="123"/>
    </location>
</feature>
<dbReference type="Proteomes" id="UP001500454">
    <property type="component" value="Unassembled WGS sequence"/>
</dbReference>
<name>A0ABP8JJW1_9BACT</name>
<organism evidence="2 3">
    <name type="scientific">Hymenobacter koreensis</name>
    <dbReference type="NCBI Taxonomy" id="1084523"/>
    <lineage>
        <taxon>Bacteria</taxon>
        <taxon>Pseudomonadati</taxon>
        <taxon>Bacteroidota</taxon>
        <taxon>Cytophagia</taxon>
        <taxon>Cytophagales</taxon>
        <taxon>Hymenobacteraceae</taxon>
        <taxon>Hymenobacter</taxon>
    </lineage>
</organism>
<evidence type="ECO:0000313" key="3">
    <source>
        <dbReference type="Proteomes" id="UP001500454"/>
    </source>
</evidence>
<evidence type="ECO:0000256" key="1">
    <source>
        <dbReference type="SAM" id="Phobius"/>
    </source>
</evidence>
<protein>
    <recommendedName>
        <fullName evidence="4">TMhelix containing protein</fullName>
    </recommendedName>
</protein>
<proteinExistence type="predicted"/>
<keyword evidence="1" id="KW-0472">Membrane</keyword>
<sequence length="130" mass="14712">MPPPKTPSRATRETPANQIMQIMQMMERVADDLAEHKQEQSARNKVLDERHEHATRTIENVDSGVKEILVAMVGNEKFEQKGLVHTVVELKKLVGEHETFKNKFMAYAAVGSILWAALSGWVVDKAKEIF</sequence>
<keyword evidence="1" id="KW-0812">Transmembrane</keyword>
<keyword evidence="3" id="KW-1185">Reference proteome</keyword>
<keyword evidence="1" id="KW-1133">Transmembrane helix</keyword>
<reference evidence="3" key="1">
    <citation type="journal article" date="2019" name="Int. J. Syst. Evol. Microbiol.">
        <title>The Global Catalogue of Microorganisms (GCM) 10K type strain sequencing project: providing services to taxonomists for standard genome sequencing and annotation.</title>
        <authorList>
            <consortium name="The Broad Institute Genomics Platform"/>
            <consortium name="The Broad Institute Genome Sequencing Center for Infectious Disease"/>
            <person name="Wu L."/>
            <person name="Ma J."/>
        </authorList>
    </citation>
    <scope>NUCLEOTIDE SEQUENCE [LARGE SCALE GENOMIC DNA]</scope>
    <source>
        <strain evidence="3">JCM 17924</strain>
    </source>
</reference>
<evidence type="ECO:0000313" key="2">
    <source>
        <dbReference type="EMBL" id="GAA4391983.1"/>
    </source>
</evidence>
<gene>
    <name evidence="2" type="ORF">GCM10023186_41940</name>
</gene>
<dbReference type="EMBL" id="BAABHA010000015">
    <property type="protein sequence ID" value="GAA4391983.1"/>
    <property type="molecule type" value="Genomic_DNA"/>
</dbReference>
<dbReference type="RefSeq" id="WP_345227436.1">
    <property type="nucleotide sequence ID" value="NZ_BAABHA010000015.1"/>
</dbReference>
<comment type="caution">
    <text evidence="2">The sequence shown here is derived from an EMBL/GenBank/DDBJ whole genome shotgun (WGS) entry which is preliminary data.</text>
</comment>